<organism evidence="5 6">
    <name type="scientific">Daucus carota subsp. sativus</name>
    <name type="common">Carrot</name>
    <dbReference type="NCBI Taxonomy" id="79200"/>
    <lineage>
        <taxon>Eukaryota</taxon>
        <taxon>Viridiplantae</taxon>
        <taxon>Streptophyta</taxon>
        <taxon>Embryophyta</taxon>
        <taxon>Tracheophyta</taxon>
        <taxon>Spermatophyta</taxon>
        <taxon>Magnoliopsida</taxon>
        <taxon>eudicotyledons</taxon>
        <taxon>Gunneridae</taxon>
        <taxon>Pentapetalae</taxon>
        <taxon>asterids</taxon>
        <taxon>campanulids</taxon>
        <taxon>Apiales</taxon>
        <taxon>Apiaceae</taxon>
        <taxon>Apioideae</taxon>
        <taxon>Scandiceae</taxon>
        <taxon>Daucinae</taxon>
        <taxon>Daucus</taxon>
        <taxon>Daucus sect. Daucus</taxon>
    </lineage>
</organism>
<dbReference type="GO" id="GO:0008270">
    <property type="term" value="F:zinc ion binding"/>
    <property type="evidence" value="ECO:0007669"/>
    <property type="project" value="InterPro"/>
</dbReference>
<dbReference type="EMBL" id="CP093348">
    <property type="protein sequence ID" value="WOH07252.1"/>
    <property type="molecule type" value="Genomic_DNA"/>
</dbReference>
<dbReference type="PANTHER" id="PTHR47926:SF347">
    <property type="entry name" value="PENTATRICOPEPTIDE REPEAT-CONTAINING PROTEIN"/>
    <property type="match status" value="1"/>
</dbReference>
<evidence type="ECO:0000256" key="2">
    <source>
        <dbReference type="ARBA" id="ARBA00022737"/>
    </source>
</evidence>
<accession>A0AAF1B813</accession>
<dbReference type="PANTHER" id="PTHR47926">
    <property type="entry name" value="PENTATRICOPEPTIDE REPEAT-CONTAINING PROTEIN"/>
    <property type="match status" value="1"/>
</dbReference>
<dbReference type="Pfam" id="PF20431">
    <property type="entry name" value="E_motif"/>
    <property type="match status" value="1"/>
</dbReference>
<dbReference type="InterPro" id="IPR011990">
    <property type="entry name" value="TPR-like_helical_dom_sf"/>
</dbReference>
<reference evidence="5" key="2">
    <citation type="submission" date="2022-03" db="EMBL/GenBank/DDBJ databases">
        <title>Draft title - Genomic analysis of global carrot germplasm unveils the trajectory of domestication and the origin of high carotenoid orange carrot.</title>
        <authorList>
            <person name="Iorizzo M."/>
            <person name="Ellison S."/>
            <person name="Senalik D."/>
            <person name="Macko-Podgorni A."/>
            <person name="Grzebelus D."/>
            <person name="Bostan H."/>
            <person name="Rolling W."/>
            <person name="Curaba J."/>
            <person name="Simon P."/>
        </authorList>
    </citation>
    <scope>NUCLEOTIDE SEQUENCE</scope>
    <source>
        <tissue evidence="5">Leaf</tissue>
    </source>
</reference>
<evidence type="ECO:0000256" key="3">
    <source>
        <dbReference type="PROSITE-ProRule" id="PRU00708"/>
    </source>
</evidence>
<keyword evidence="6" id="KW-1185">Reference proteome</keyword>
<dbReference type="GO" id="GO:0003723">
    <property type="term" value="F:RNA binding"/>
    <property type="evidence" value="ECO:0007669"/>
    <property type="project" value="InterPro"/>
</dbReference>
<dbReference type="InterPro" id="IPR002885">
    <property type="entry name" value="PPR_rpt"/>
</dbReference>
<feature type="repeat" description="PPR" evidence="3">
    <location>
        <begin position="264"/>
        <end position="298"/>
    </location>
</feature>
<dbReference type="Proteomes" id="UP000077755">
    <property type="component" value="Chromosome 6"/>
</dbReference>
<dbReference type="Pfam" id="PF14432">
    <property type="entry name" value="DYW_deaminase"/>
    <property type="match status" value="1"/>
</dbReference>
<dbReference type="InterPro" id="IPR046848">
    <property type="entry name" value="E_motif"/>
</dbReference>
<dbReference type="Pfam" id="PF01535">
    <property type="entry name" value="PPR"/>
    <property type="match status" value="4"/>
</dbReference>
<dbReference type="InterPro" id="IPR032867">
    <property type="entry name" value="DYW_dom"/>
</dbReference>
<proteinExistence type="inferred from homology"/>
<gene>
    <name evidence="5" type="ORF">DCAR_0626681</name>
</gene>
<dbReference type="InterPro" id="IPR046960">
    <property type="entry name" value="PPR_At4g14850-like_plant"/>
</dbReference>
<dbReference type="PROSITE" id="PS51375">
    <property type="entry name" value="PPR"/>
    <property type="match status" value="3"/>
</dbReference>
<keyword evidence="2" id="KW-0677">Repeat</keyword>
<feature type="repeat" description="PPR" evidence="3">
    <location>
        <begin position="61"/>
        <end position="95"/>
    </location>
</feature>
<dbReference type="SUPFAM" id="SSF48452">
    <property type="entry name" value="TPR-like"/>
    <property type="match status" value="1"/>
</dbReference>
<evidence type="ECO:0000313" key="5">
    <source>
        <dbReference type="EMBL" id="WOH07252.1"/>
    </source>
</evidence>
<dbReference type="GO" id="GO:0099402">
    <property type="term" value="P:plant organ development"/>
    <property type="evidence" value="ECO:0007669"/>
    <property type="project" value="UniProtKB-ARBA"/>
</dbReference>
<reference evidence="5" key="1">
    <citation type="journal article" date="2016" name="Nat. Genet.">
        <title>A high-quality carrot genome assembly provides new insights into carotenoid accumulation and asterid genome evolution.</title>
        <authorList>
            <person name="Iorizzo M."/>
            <person name="Ellison S."/>
            <person name="Senalik D."/>
            <person name="Zeng P."/>
            <person name="Satapoomin P."/>
            <person name="Huang J."/>
            <person name="Bowman M."/>
            <person name="Iovene M."/>
            <person name="Sanseverino W."/>
            <person name="Cavagnaro P."/>
            <person name="Yildiz M."/>
            <person name="Macko-Podgorni A."/>
            <person name="Moranska E."/>
            <person name="Grzebelus E."/>
            <person name="Grzebelus D."/>
            <person name="Ashrafi H."/>
            <person name="Zheng Z."/>
            <person name="Cheng S."/>
            <person name="Spooner D."/>
            <person name="Van Deynze A."/>
            <person name="Simon P."/>
        </authorList>
    </citation>
    <scope>NUCLEOTIDE SEQUENCE</scope>
    <source>
        <tissue evidence="5">Leaf</tissue>
    </source>
</reference>
<feature type="domain" description="DYW" evidence="4">
    <location>
        <begin position="576"/>
        <end position="665"/>
    </location>
</feature>
<dbReference type="Pfam" id="PF13041">
    <property type="entry name" value="PPR_2"/>
    <property type="match status" value="2"/>
</dbReference>
<dbReference type="Gene3D" id="1.25.40.10">
    <property type="entry name" value="Tetratricopeptide repeat domain"/>
    <property type="match status" value="3"/>
</dbReference>
<dbReference type="FunFam" id="1.25.40.10:FF:000436">
    <property type="entry name" value="Pentatricopeptide repeat-containing protein At5g39350 family"/>
    <property type="match status" value="1"/>
</dbReference>
<evidence type="ECO:0000313" key="6">
    <source>
        <dbReference type="Proteomes" id="UP000077755"/>
    </source>
</evidence>
<dbReference type="AlphaFoldDB" id="A0AAF1B813"/>
<name>A0AAF1B813_DAUCS</name>
<evidence type="ECO:0000259" key="4">
    <source>
        <dbReference type="Pfam" id="PF14432"/>
    </source>
</evidence>
<dbReference type="NCBIfam" id="TIGR00756">
    <property type="entry name" value="PPR"/>
    <property type="match status" value="3"/>
</dbReference>
<protein>
    <recommendedName>
        <fullName evidence="4">DYW domain-containing protein</fullName>
    </recommendedName>
</protein>
<evidence type="ECO:0000256" key="1">
    <source>
        <dbReference type="ARBA" id="ARBA00006643"/>
    </source>
</evidence>
<dbReference type="FunFam" id="1.25.40.10:FF:000158">
    <property type="entry name" value="pentatricopeptide repeat-containing protein At2g33680"/>
    <property type="match status" value="1"/>
</dbReference>
<sequence length="665" mass="75145">MDANSSSMYIQPHFLSNPDKPFSNTTHFKPLPSSLNHHFALKFQQHRMAHKMLDQMPDSKQSFAWNSLIQTHLRNGQFDRAVTTYQEMLVRGVRPDKHTLPRILSVSRLLGSLRLGKQLHGQAIKYDLASCHYVHSALIELYGRLDCAEAAKWVFDKSPVAKSSVSWTLLAKFYVKEGRPDLAVELFNEMVRSDAKIDSLSLATVIGACGLLKSLQEGRNVHRIAKSCGLEFDVLVSNSLLKMYIDCGSIREACLIFDQMKSRDKISWTAMISGYVQKGEFNEGLKLFRQMISEYLKPDAVAISSVLPACGRMPAYKNGKEIHGYLLRTGIDMNLRVQNALTDMYVKSGHINYASEIYSRMSEKDNISWTVMILGLGLHGKGELGVNLFQEIVKSSTKEIDWITHTAVLYACCTAIMVEEGKSVFKCIRSPKVATCALMVALLARAGLFDEARSFIERKQIARQAEVLRALLDGCRVNRNITVGKRVIEQLCDLEPLNADNYVLLSNLYAYVGKQDMVEKLKETIRDMGLTTKKAYSWIEFRNKVHVFGTGDVTHPRSEKIYWELKCLMNKIEGGIMSDVDFSLHDADEERECIPIGHSELLAMSFGLISTQAGETIRVTKNLRVCRNCHQFAKVTSKLLGREIIIKDSSYFHHFKDGSCSCRDF</sequence>
<comment type="similarity">
    <text evidence="1">Belongs to the PPR family. PCMP-H subfamily.</text>
</comment>
<feature type="repeat" description="PPR" evidence="3">
    <location>
        <begin position="163"/>
        <end position="197"/>
    </location>
</feature>
<dbReference type="GO" id="GO:0009451">
    <property type="term" value="P:RNA modification"/>
    <property type="evidence" value="ECO:0007669"/>
    <property type="project" value="InterPro"/>
</dbReference>